<evidence type="ECO:0000256" key="2">
    <source>
        <dbReference type="ARBA" id="ARBA00023445"/>
    </source>
</evidence>
<dbReference type="PANTHER" id="PTHR10366:SF564">
    <property type="entry name" value="STEROL-4-ALPHA-CARBOXYLATE 3-DEHYDROGENASE, DECARBOXYLATING"/>
    <property type="match status" value="1"/>
</dbReference>
<reference evidence="4 5" key="1">
    <citation type="journal article" date="2007" name="Nat. Biotechnol.">
        <title>Genome sequence of the lignocellulose-bioconverting and xylose-fermenting yeast Pichia stipitis.</title>
        <authorList>
            <person name="Jeffries T.W."/>
            <person name="Grigoriev I.V."/>
            <person name="Grimwood J."/>
            <person name="Laplaza J.M."/>
            <person name="Aerts A."/>
            <person name="Salamov A."/>
            <person name="Schmutz J."/>
            <person name="Lindquist E."/>
            <person name="Dehal P."/>
            <person name="Shapiro H."/>
            <person name="Jin Y.S."/>
            <person name="Passoth V."/>
            <person name="Richardson P.M."/>
        </authorList>
    </citation>
    <scope>NUCLEOTIDE SEQUENCE [LARGE SCALE GENOMIC DNA]</scope>
    <source>
        <strain evidence="5">ATCC 58785 / CBS 6054 / NBRC 10063 / NRRL Y-11545</strain>
    </source>
</reference>
<dbReference type="Proteomes" id="UP000002258">
    <property type="component" value="Chromosome 2"/>
</dbReference>
<dbReference type="SMR" id="A3LN54"/>
<dbReference type="HOGENOM" id="CLU_007383_9_2_1"/>
<dbReference type="Gene3D" id="3.40.50.720">
    <property type="entry name" value="NAD(P)-binding Rossmann-like Domain"/>
    <property type="match status" value="1"/>
</dbReference>
<dbReference type="KEGG" id="pic:PICST_42452"/>
<dbReference type="EC" id="1.1.1.195" evidence="4"/>
<dbReference type="OMA" id="ETCWSDV"/>
<dbReference type="InterPro" id="IPR001509">
    <property type="entry name" value="Epimerase_deHydtase"/>
</dbReference>
<proteinExistence type="inferred from homology"/>
<accession>A3LN54</accession>
<name>A3LN54_PICST</name>
<dbReference type="CDD" id="cd05227">
    <property type="entry name" value="AR_SDR_e"/>
    <property type="match status" value="1"/>
</dbReference>
<evidence type="ECO:0000256" key="1">
    <source>
        <dbReference type="ARBA" id="ARBA00023002"/>
    </source>
</evidence>
<dbReference type="Pfam" id="PF01370">
    <property type="entry name" value="Epimerase"/>
    <property type="match status" value="1"/>
</dbReference>
<dbReference type="InterPro" id="IPR036291">
    <property type="entry name" value="NAD(P)-bd_dom_sf"/>
</dbReference>
<evidence type="ECO:0000313" key="4">
    <source>
        <dbReference type="EMBL" id="ABN64268.2"/>
    </source>
</evidence>
<keyword evidence="5" id="KW-1185">Reference proteome</keyword>
<dbReference type="RefSeq" id="XP_001382297.2">
    <property type="nucleotide sequence ID" value="XM_001382260.1"/>
</dbReference>
<evidence type="ECO:0000259" key="3">
    <source>
        <dbReference type="Pfam" id="PF01370"/>
    </source>
</evidence>
<evidence type="ECO:0000313" key="5">
    <source>
        <dbReference type="Proteomes" id="UP000002258"/>
    </source>
</evidence>
<dbReference type="OrthoDB" id="2735536at2759"/>
<feature type="domain" description="NAD-dependent epimerase/dehydratase" evidence="3">
    <location>
        <begin position="7"/>
        <end position="257"/>
    </location>
</feature>
<dbReference type="GO" id="GO:0045551">
    <property type="term" value="F:cinnamyl-alcohol dehydrogenase activity"/>
    <property type="evidence" value="ECO:0007669"/>
    <property type="project" value="UniProtKB-EC"/>
</dbReference>
<keyword evidence="1 4" id="KW-0560">Oxidoreductase</keyword>
<comment type="similarity">
    <text evidence="2">Belongs to the NAD(P)-dependent epimerase/dehydratase family. Dihydroflavonol-4-reductase subfamily.</text>
</comment>
<dbReference type="EMBL" id="CP000496">
    <property type="protein sequence ID" value="ABN64268.2"/>
    <property type="molecule type" value="Genomic_DNA"/>
</dbReference>
<dbReference type="STRING" id="322104.A3LN54"/>
<dbReference type="PANTHER" id="PTHR10366">
    <property type="entry name" value="NAD DEPENDENT EPIMERASE/DEHYDRATASE"/>
    <property type="match status" value="1"/>
</dbReference>
<gene>
    <name evidence="4" type="primary">GRP2.1</name>
    <name evidence="4" type="ORF">PICST_42452</name>
</gene>
<dbReference type="AlphaFoldDB" id="A3LN54"/>
<dbReference type="InterPro" id="IPR050425">
    <property type="entry name" value="NAD(P)_dehydrat-like"/>
</dbReference>
<dbReference type="eggNOG" id="KOG1502">
    <property type="taxonomic scope" value="Eukaryota"/>
</dbReference>
<dbReference type="FunFam" id="3.40.50.720:FF:000191">
    <property type="entry name" value="Methylglyoxal reductase (NADPH-dependent)"/>
    <property type="match status" value="1"/>
</dbReference>
<organism evidence="4 5">
    <name type="scientific">Scheffersomyces stipitis (strain ATCC 58785 / CBS 6054 / NBRC 10063 / NRRL Y-11545)</name>
    <name type="common">Yeast</name>
    <name type="synonym">Pichia stipitis</name>
    <dbReference type="NCBI Taxonomy" id="322104"/>
    <lineage>
        <taxon>Eukaryota</taxon>
        <taxon>Fungi</taxon>
        <taxon>Dikarya</taxon>
        <taxon>Ascomycota</taxon>
        <taxon>Saccharomycotina</taxon>
        <taxon>Pichiomycetes</taxon>
        <taxon>Debaryomycetaceae</taxon>
        <taxon>Scheffersomyces</taxon>
    </lineage>
</organism>
<dbReference type="SUPFAM" id="SSF51735">
    <property type="entry name" value="NAD(P)-binding Rossmann-fold domains"/>
    <property type="match status" value="1"/>
</dbReference>
<sequence length="336" mass="37170">MSTTTVFLSGATGYIAQHIIVQLLSKGYNVVGSVRSQEKGEKLKSTYGEQFQYVVVPSLDQKGAFDEALKQHPEATIFLHTASPVTFSSEDNEKDILIPAIEGTRNALQAIYDHAPQIKRVVLTSSTVSLADIDDFQIPSLKLNEESWASVTYEDGKTKDAMTAYWASKKYAEKAAWAFVESNKPNFALSAVLPSYVFGPQAHDAEAKGQMNLTAEVFASVYRLSKNDEVPEVAGPFVDVRDVAKAHIVAFEKDEAKGQRIITSSARFNAQSILNIIRDKFPDLREKLPVGVPANGDVSEFVRWDDQKSKNLLGFEFSDLEKVVVDTIEQVIRANK</sequence>
<dbReference type="GeneID" id="4836960"/>
<protein>
    <submittedName>
        <fullName evidence="4">Dihydroflavonol-4-reductases</fullName>
        <ecNumber evidence="4">1.1.1.195</ecNumber>
    </submittedName>
</protein>
<dbReference type="InParanoid" id="A3LN54"/>